<evidence type="ECO:0000256" key="2">
    <source>
        <dbReference type="ARBA" id="ARBA00022448"/>
    </source>
</evidence>
<organism evidence="9 10">
    <name type="scientific">Paenibacillus wenxiniae</name>
    <dbReference type="NCBI Taxonomy" id="1636843"/>
    <lineage>
        <taxon>Bacteria</taxon>
        <taxon>Bacillati</taxon>
        <taxon>Bacillota</taxon>
        <taxon>Bacilli</taxon>
        <taxon>Bacillales</taxon>
        <taxon>Paenibacillaceae</taxon>
        <taxon>Paenibacillus</taxon>
    </lineage>
</organism>
<sequence>MGILQSSAKRTSNTRTMQTSAKSKAQWMLNIIGIMIVAVFLFPLYWLVITSFKTESEIFAHHITLLPQHWTFQAYSDQLDGSSYNILLGFRNSAIIAFGTLIISTVLSIPAAYGVARFKFPGVNVIVLLFLVTQMLPSSLILTPLFIQFKHLGLIGNTYWGAILANATAGIPFSVIILRTYFATLPKELEESAKIDGCSVLTTFLRIMIPIAIPGVVVAMVFSFLFAWGDLIFGMTFIGSESMRPITAGIYNFLGFQSTSWNNIMAFGTVSILPVVLIFIFIQRFIVSGLTNGAVKG</sequence>
<evidence type="ECO:0000313" key="9">
    <source>
        <dbReference type="EMBL" id="MFD1886902.1"/>
    </source>
</evidence>
<feature type="transmembrane region" description="Helical" evidence="7">
    <location>
        <begin position="125"/>
        <end position="147"/>
    </location>
</feature>
<keyword evidence="3" id="KW-1003">Cell membrane</keyword>
<gene>
    <name evidence="9" type="ORF">ACFSC9_15480</name>
</gene>
<feature type="transmembrane region" description="Helical" evidence="7">
    <location>
        <begin position="94"/>
        <end position="113"/>
    </location>
</feature>
<dbReference type="RefSeq" id="WP_347326569.1">
    <property type="nucleotide sequence ID" value="NZ_JBCGUH010000013.1"/>
</dbReference>
<keyword evidence="6 7" id="KW-0472">Membrane</keyword>
<evidence type="ECO:0000256" key="5">
    <source>
        <dbReference type="ARBA" id="ARBA00022989"/>
    </source>
</evidence>
<feature type="domain" description="ABC transmembrane type-1" evidence="8">
    <location>
        <begin position="90"/>
        <end position="282"/>
    </location>
</feature>
<evidence type="ECO:0000256" key="7">
    <source>
        <dbReference type="RuleBase" id="RU363032"/>
    </source>
</evidence>
<feature type="transmembrane region" description="Helical" evidence="7">
    <location>
        <begin position="27"/>
        <end position="48"/>
    </location>
</feature>
<evidence type="ECO:0000259" key="8">
    <source>
        <dbReference type="PROSITE" id="PS50928"/>
    </source>
</evidence>
<dbReference type="PANTHER" id="PTHR32243">
    <property type="entry name" value="MALTOSE TRANSPORT SYSTEM PERMEASE-RELATED"/>
    <property type="match status" value="1"/>
</dbReference>
<evidence type="ECO:0000256" key="6">
    <source>
        <dbReference type="ARBA" id="ARBA00023136"/>
    </source>
</evidence>
<dbReference type="InterPro" id="IPR035906">
    <property type="entry name" value="MetI-like_sf"/>
</dbReference>
<dbReference type="PROSITE" id="PS50928">
    <property type="entry name" value="ABC_TM1"/>
    <property type="match status" value="1"/>
</dbReference>
<keyword evidence="2 7" id="KW-0813">Transport</keyword>
<evidence type="ECO:0000313" key="10">
    <source>
        <dbReference type="Proteomes" id="UP001597233"/>
    </source>
</evidence>
<evidence type="ECO:0000256" key="3">
    <source>
        <dbReference type="ARBA" id="ARBA00022475"/>
    </source>
</evidence>
<dbReference type="Gene3D" id="1.10.3720.10">
    <property type="entry name" value="MetI-like"/>
    <property type="match status" value="1"/>
</dbReference>
<feature type="transmembrane region" description="Helical" evidence="7">
    <location>
        <begin position="159"/>
        <end position="182"/>
    </location>
</feature>
<name>A0ABW4RKR3_9BACL</name>
<dbReference type="InterPro" id="IPR050901">
    <property type="entry name" value="BP-dep_ABC_trans_perm"/>
</dbReference>
<protein>
    <submittedName>
        <fullName evidence="9">Carbohydrate ABC transporter permease</fullName>
    </submittedName>
</protein>
<dbReference type="Proteomes" id="UP001597233">
    <property type="component" value="Unassembled WGS sequence"/>
</dbReference>
<evidence type="ECO:0000256" key="4">
    <source>
        <dbReference type="ARBA" id="ARBA00022692"/>
    </source>
</evidence>
<comment type="subcellular location">
    <subcellularLocation>
        <location evidence="1 7">Cell membrane</location>
        <topology evidence="1 7">Multi-pass membrane protein</topology>
    </subcellularLocation>
</comment>
<dbReference type="InterPro" id="IPR000515">
    <property type="entry name" value="MetI-like"/>
</dbReference>
<dbReference type="SUPFAM" id="SSF161098">
    <property type="entry name" value="MetI-like"/>
    <property type="match status" value="1"/>
</dbReference>
<accession>A0ABW4RKR3</accession>
<keyword evidence="5 7" id="KW-1133">Transmembrane helix</keyword>
<proteinExistence type="inferred from homology"/>
<dbReference type="Pfam" id="PF00528">
    <property type="entry name" value="BPD_transp_1"/>
    <property type="match status" value="1"/>
</dbReference>
<feature type="transmembrane region" description="Helical" evidence="7">
    <location>
        <begin position="264"/>
        <end position="282"/>
    </location>
</feature>
<dbReference type="EMBL" id="JBHUEH010000022">
    <property type="protein sequence ID" value="MFD1886902.1"/>
    <property type="molecule type" value="Genomic_DNA"/>
</dbReference>
<evidence type="ECO:0000256" key="1">
    <source>
        <dbReference type="ARBA" id="ARBA00004651"/>
    </source>
</evidence>
<keyword evidence="10" id="KW-1185">Reference proteome</keyword>
<dbReference type="CDD" id="cd06261">
    <property type="entry name" value="TM_PBP2"/>
    <property type="match status" value="1"/>
</dbReference>
<reference evidence="10" key="1">
    <citation type="journal article" date="2019" name="Int. J. Syst. Evol. Microbiol.">
        <title>The Global Catalogue of Microorganisms (GCM) 10K type strain sequencing project: providing services to taxonomists for standard genome sequencing and annotation.</title>
        <authorList>
            <consortium name="The Broad Institute Genomics Platform"/>
            <consortium name="The Broad Institute Genome Sequencing Center for Infectious Disease"/>
            <person name="Wu L."/>
            <person name="Ma J."/>
        </authorList>
    </citation>
    <scope>NUCLEOTIDE SEQUENCE [LARGE SCALE GENOMIC DNA]</scope>
    <source>
        <strain evidence="10">CCUG 54950</strain>
    </source>
</reference>
<feature type="transmembrane region" description="Helical" evidence="7">
    <location>
        <begin position="203"/>
        <end position="228"/>
    </location>
</feature>
<comment type="similarity">
    <text evidence="7">Belongs to the binding-protein-dependent transport system permease family.</text>
</comment>
<keyword evidence="4 7" id="KW-0812">Transmembrane</keyword>
<dbReference type="PANTHER" id="PTHR32243:SF18">
    <property type="entry name" value="INNER MEMBRANE ABC TRANSPORTER PERMEASE PROTEIN YCJP"/>
    <property type="match status" value="1"/>
</dbReference>
<comment type="caution">
    <text evidence="9">The sequence shown here is derived from an EMBL/GenBank/DDBJ whole genome shotgun (WGS) entry which is preliminary data.</text>
</comment>